<evidence type="ECO:0000256" key="6">
    <source>
        <dbReference type="PIRNR" id="PIRNR002854"/>
    </source>
</evidence>
<evidence type="ECO:0000256" key="5">
    <source>
        <dbReference type="ARBA" id="ARBA00023288"/>
    </source>
</evidence>
<dbReference type="PANTHER" id="PTHR30429">
    <property type="entry name" value="D-METHIONINE-BINDING LIPOPROTEIN METQ"/>
    <property type="match status" value="1"/>
</dbReference>
<dbReference type="Gene3D" id="3.40.190.10">
    <property type="entry name" value="Periplasmic binding protein-like II"/>
    <property type="match status" value="2"/>
</dbReference>
<dbReference type="GO" id="GO:0016020">
    <property type="term" value="C:membrane"/>
    <property type="evidence" value="ECO:0007669"/>
    <property type="project" value="UniProtKB-SubCell"/>
</dbReference>
<sequence>MTRTIRSLFAGLLALFLTVGLTACGAGAGTDASKPLVVLADATPHTDILKKVDELGVLGDTKIEIKGIAGDIDVNQLTASGDVDANFFQHKPYLDTWLKQQGSEDLVSAATVHVEPLGLYSKKVKGLDAVPSGATIAIPSDPSNLVRALFLLQQAKLVTLDVKPTDKDLDFSQITEKNITANPKGLKFVQIDRPQLAATLDDAKVDLSVINGNYALEAGLKPKTDALTLETATDNPYANLLVVKADKKDDPRVTKLAEALQSKEIQDWITSNYQGSVLPAKQS</sequence>
<keyword evidence="4" id="KW-0564">Palmitate</keyword>
<name>A0A1R4JC95_9ACTN</name>
<comment type="similarity">
    <text evidence="6">Belongs to the nlpA lipoprotein family.</text>
</comment>
<dbReference type="OrthoDB" id="9812878at2"/>
<keyword evidence="3" id="KW-0472">Membrane</keyword>
<dbReference type="Proteomes" id="UP000188342">
    <property type="component" value="Unassembled WGS sequence"/>
</dbReference>
<reference evidence="9 10" key="1">
    <citation type="submission" date="2017-02" db="EMBL/GenBank/DDBJ databases">
        <authorList>
            <person name="Peterson S.W."/>
        </authorList>
    </citation>
    <scope>NUCLEOTIDE SEQUENCE [LARGE SCALE GENOMIC DNA]</scope>
    <source>
        <strain evidence="9 10">LSP_Lj1</strain>
    </source>
</reference>
<evidence type="ECO:0000256" key="8">
    <source>
        <dbReference type="SAM" id="SignalP"/>
    </source>
</evidence>
<feature type="signal peptide" evidence="8">
    <location>
        <begin position="1"/>
        <end position="28"/>
    </location>
</feature>
<dbReference type="Pfam" id="PF03180">
    <property type="entry name" value="Lipoprotein_9"/>
    <property type="match status" value="1"/>
</dbReference>
<dbReference type="EMBL" id="FUKQ01000025">
    <property type="protein sequence ID" value="SJN29333.1"/>
    <property type="molecule type" value="Genomic_DNA"/>
</dbReference>
<protein>
    <recommendedName>
        <fullName evidence="6">Lipoprotein</fullName>
    </recommendedName>
</protein>
<feature type="chain" id="PRO_5039189158" description="Lipoprotein" evidence="8">
    <location>
        <begin position="29"/>
        <end position="283"/>
    </location>
</feature>
<dbReference type="RefSeq" id="WP_094764383.1">
    <property type="nucleotide sequence ID" value="NZ_FUKQ01000025.1"/>
</dbReference>
<evidence type="ECO:0000256" key="7">
    <source>
        <dbReference type="PIRSR" id="PIRSR002854-1"/>
    </source>
</evidence>
<keyword evidence="10" id="KW-1185">Reference proteome</keyword>
<dbReference type="PANTHER" id="PTHR30429:SF0">
    <property type="entry name" value="METHIONINE-BINDING LIPOPROTEIN METQ"/>
    <property type="match status" value="1"/>
</dbReference>
<dbReference type="AlphaFoldDB" id="A0A1R4JC95"/>
<accession>A0A1R4JC95</accession>
<feature type="lipid moiety-binding region" description="S-diacylglycerol cysteine" evidence="7">
    <location>
        <position position="24"/>
    </location>
</feature>
<keyword evidence="2 8" id="KW-0732">Signal</keyword>
<evidence type="ECO:0000256" key="2">
    <source>
        <dbReference type="ARBA" id="ARBA00022729"/>
    </source>
</evidence>
<evidence type="ECO:0000313" key="9">
    <source>
        <dbReference type="EMBL" id="SJN29333.1"/>
    </source>
</evidence>
<evidence type="ECO:0000256" key="1">
    <source>
        <dbReference type="ARBA" id="ARBA00004635"/>
    </source>
</evidence>
<comment type="subcellular location">
    <subcellularLocation>
        <location evidence="1">Membrane</location>
        <topology evidence="1">Lipid-anchor</topology>
    </subcellularLocation>
</comment>
<dbReference type="InterPro" id="IPR004872">
    <property type="entry name" value="Lipoprotein_NlpA"/>
</dbReference>
<dbReference type="PROSITE" id="PS51257">
    <property type="entry name" value="PROKAR_LIPOPROTEIN"/>
    <property type="match status" value="1"/>
</dbReference>
<organism evidence="9 10">
    <name type="scientific">Luteococcus japonicus LSP_Lj1</name>
    <dbReference type="NCBI Taxonomy" id="1255658"/>
    <lineage>
        <taxon>Bacteria</taxon>
        <taxon>Bacillati</taxon>
        <taxon>Actinomycetota</taxon>
        <taxon>Actinomycetes</taxon>
        <taxon>Propionibacteriales</taxon>
        <taxon>Propionibacteriaceae</taxon>
        <taxon>Luteococcus</taxon>
    </lineage>
</organism>
<proteinExistence type="inferred from homology"/>
<evidence type="ECO:0000313" key="10">
    <source>
        <dbReference type="Proteomes" id="UP000188342"/>
    </source>
</evidence>
<dbReference type="SUPFAM" id="SSF53850">
    <property type="entry name" value="Periplasmic binding protein-like II"/>
    <property type="match status" value="1"/>
</dbReference>
<gene>
    <name evidence="9" type="ORF">FM114_06580</name>
</gene>
<evidence type="ECO:0000256" key="4">
    <source>
        <dbReference type="ARBA" id="ARBA00023139"/>
    </source>
</evidence>
<evidence type="ECO:0000256" key="3">
    <source>
        <dbReference type="ARBA" id="ARBA00023136"/>
    </source>
</evidence>
<keyword evidence="5 6" id="KW-0449">Lipoprotein</keyword>
<dbReference type="PIRSF" id="PIRSF002854">
    <property type="entry name" value="MetQ"/>
    <property type="match status" value="1"/>
</dbReference>
<dbReference type="STRING" id="1255658.FM114_06580"/>